<dbReference type="CDD" id="cd03590">
    <property type="entry name" value="CLECT_DC-SIGN_like"/>
    <property type="match status" value="1"/>
</dbReference>
<evidence type="ECO:0000313" key="3">
    <source>
        <dbReference type="EMBL" id="KAK2909392.1"/>
    </source>
</evidence>
<dbReference type="InterPro" id="IPR016186">
    <property type="entry name" value="C-type_lectin-like/link_sf"/>
</dbReference>
<keyword evidence="4" id="KW-1185">Reference proteome</keyword>
<dbReference type="PROSITE" id="PS50041">
    <property type="entry name" value="C_TYPE_LECTIN_2"/>
    <property type="match status" value="2"/>
</dbReference>
<reference evidence="3" key="1">
    <citation type="submission" date="2023-08" db="EMBL/GenBank/DDBJ databases">
        <title>Chromosome-level Genome Assembly of mud carp (Cirrhinus molitorella).</title>
        <authorList>
            <person name="Liu H."/>
        </authorList>
    </citation>
    <scope>NUCLEOTIDE SEQUENCE</scope>
    <source>
        <strain evidence="3">Prfri</strain>
        <tissue evidence="3">Muscle</tissue>
    </source>
</reference>
<accession>A0AA88TVL9</accession>
<dbReference type="Gene3D" id="3.10.100.10">
    <property type="entry name" value="Mannose-Binding Protein A, subunit A"/>
    <property type="match status" value="2"/>
</dbReference>
<feature type="domain" description="C-type lectin" evidence="2">
    <location>
        <begin position="12"/>
        <end position="114"/>
    </location>
</feature>
<dbReference type="Pfam" id="PF00059">
    <property type="entry name" value="Lectin_C"/>
    <property type="match status" value="2"/>
</dbReference>
<evidence type="ECO:0000259" key="2">
    <source>
        <dbReference type="PROSITE" id="PS50041"/>
    </source>
</evidence>
<dbReference type="PANTHER" id="PTHR22803">
    <property type="entry name" value="MANNOSE, PHOSPHOLIPASE, LECTIN RECEPTOR RELATED"/>
    <property type="match status" value="1"/>
</dbReference>
<dbReference type="EMBL" id="JAUYZG010000004">
    <property type="protein sequence ID" value="KAK2909392.1"/>
    <property type="molecule type" value="Genomic_DNA"/>
</dbReference>
<proteinExistence type="predicted"/>
<dbReference type="InterPro" id="IPR050111">
    <property type="entry name" value="C-type_lectin/snaclec_domain"/>
</dbReference>
<dbReference type="InterPro" id="IPR033989">
    <property type="entry name" value="CD209-like_CTLD"/>
</dbReference>
<dbReference type="GO" id="GO:0030246">
    <property type="term" value="F:carbohydrate binding"/>
    <property type="evidence" value="ECO:0007669"/>
    <property type="project" value="UniProtKB-KW"/>
</dbReference>
<evidence type="ECO:0000256" key="1">
    <source>
        <dbReference type="ARBA" id="ARBA00022734"/>
    </source>
</evidence>
<dbReference type="SMART" id="SM00034">
    <property type="entry name" value="CLECT"/>
    <property type="match status" value="2"/>
</dbReference>
<dbReference type="SUPFAM" id="SSF56436">
    <property type="entry name" value="C-type lectin-like"/>
    <property type="match status" value="2"/>
</dbReference>
<dbReference type="AlphaFoldDB" id="A0AA88TVL9"/>
<protein>
    <recommendedName>
        <fullName evidence="2">C-type lectin domain-containing protein</fullName>
    </recommendedName>
</protein>
<comment type="caution">
    <text evidence="3">The sequence shown here is derived from an EMBL/GenBank/DDBJ whole genome shotgun (WGS) entry which is preliminary data.</text>
</comment>
<dbReference type="InterPro" id="IPR016187">
    <property type="entry name" value="CTDL_fold"/>
</dbReference>
<sequence>MESGPDGKALKQRGSRYDLYMSDEAKSWSDSRQYCRDHGGDLVIINSEEKLMVIHSYIKQNVWIGLSDIENEGSLKWVDNSPLKQGFFSPFEPNDAGGNEDCHFQTTSKRGYLWGPDGLFMSNEEKSWADSRQYCKDRGADLVIINSEEKQRHISSFIKDKVWIGLSDTQNKGNMKWVDNSPLNQGFWAEGEPNNYRGKNEDCIEMRPSDPVLNNWNDVLCSEKKKGICEK</sequence>
<feature type="domain" description="C-type lectin" evidence="2">
    <location>
        <begin position="114"/>
        <end position="230"/>
    </location>
</feature>
<dbReference type="CDD" id="cd00037">
    <property type="entry name" value="CLECT"/>
    <property type="match status" value="1"/>
</dbReference>
<name>A0AA88TVL9_9TELE</name>
<evidence type="ECO:0000313" key="4">
    <source>
        <dbReference type="Proteomes" id="UP001187343"/>
    </source>
</evidence>
<dbReference type="Proteomes" id="UP001187343">
    <property type="component" value="Unassembled WGS sequence"/>
</dbReference>
<gene>
    <name evidence="3" type="ORF">Q8A67_005229</name>
</gene>
<organism evidence="3 4">
    <name type="scientific">Cirrhinus molitorella</name>
    <name type="common">mud carp</name>
    <dbReference type="NCBI Taxonomy" id="172907"/>
    <lineage>
        <taxon>Eukaryota</taxon>
        <taxon>Metazoa</taxon>
        <taxon>Chordata</taxon>
        <taxon>Craniata</taxon>
        <taxon>Vertebrata</taxon>
        <taxon>Euteleostomi</taxon>
        <taxon>Actinopterygii</taxon>
        <taxon>Neopterygii</taxon>
        <taxon>Teleostei</taxon>
        <taxon>Ostariophysi</taxon>
        <taxon>Cypriniformes</taxon>
        <taxon>Cyprinidae</taxon>
        <taxon>Labeoninae</taxon>
        <taxon>Labeonini</taxon>
        <taxon>Cirrhinus</taxon>
    </lineage>
</organism>
<dbReference type="InterPro" id="IPR001304">
    <property type="entry name" value="C-type_lectin-like"/>
</dbReference>
<keyword evidence="1" id="KW-0430">Lectin</keyword>